<evidence type="ECO:0000256" key="9">
    <source>
        <dbReference type="SAM" id="MobiDB-lite"/>
    </source>
</evidence>
<feature type="binding site" description="axial binding residue" evidence="7">
    <location>
        <position position="417"/>
    </location>
    <ligand>
        <name>heme</name>
        <dbReference type="ChEBI" id="CHEBI:30413"/>
    </ligand>
    <ligandPart>
        <name>Fe</name>
        <dbReference type="ChEBI" id="CHEBI:18248"/>
    </ligandPart>
</feature>
<reference evidence="10 11" key="1">
    <citation type="submission" date="2018-08" db="EMBL/GenBank/DDBJ databases">
        <title>Comparative analysis of Burkholderia isolates from Puerto Rico.</title>
        <authorList>
            <person name="Hall C."/>
            <person name="Sahl J."/>
            <person name="Wagner D."/>
        </authorList>
    </citation>
    <scope>NUCLEOTIDE SEQUENCE [LARGE SCALE GENOMIC DNA]</scope>
    <source>
        <strain evidence="10 11">Bp8964</strain>
    </source>
</reference>
<dbReference type="PANTHER" id="PTHR24291">
    <property type="entry name" value="CYTOCHROME P450 FAMILY 4"/>
    <property type="match status" value="1"/>
</dbReference>
<comment type="similarity">
    <text evidence="1 8">Belongs to the cytochrome P450 family.</text>
</comment>
<keyword evidence="6 8" id="KW-0503">Monooxygenase</keyword>
<sequence>MNTPSPTQCPFHADAPSPAPVLHPPGVWPPGPRAGLTGWGLLRAMSRDLVGTLTGWRQTYGDVVHLRMWPEHAVVVTEPQLVRELLVTHHDALVRWERGIRVFGEVHGHSVLIAEGDAWRDKRHALQPGFMPKAVQGFVPTIAAAAGHALALWPEHDPRWPIESALTSLAMDVIVRTMFSDAIGDDTRDAEAAVRTVSAAANAEFYQPWSAPDWMPWKRRKARALAVLNGLIDRQLHARLDVPDSAWPDDLLSRLLRLHRADVRTWPLRAVHDECMTAFLAGHETTAATLTWWAWCMASNPAAQAAAREEVKRVLGGRAPTAQTRPLLRYLTQTLEETLRLYPAAPILISRRALRPITLGGWQLPTRTLFMLPLQLMHDDPRWFSEPHAFRPERFDEAAPAVPRGAYMPFGTGPRVCLGQHLATTEMTVIAAMLLQRFELAVPTGMAAPRPVLNVTLRPDRPLQLGIAAISPDPVEGPRRDRSVTASPALPTPE</sequence>
<gene>
    <name evidence="10" type="ORF">DF015_21550</name>
</gene>
<feature type="region of interest" description="Disordered" evidence="9">
    <location>
        <begin position="470"/>
        <end position="494"/>
    </location>
</feature>
<dbReference type="GO" id="GO:0004497">
    <property type="term" value="F:monooxygenase activity"/>
    <property type="evidence" value="ECO:0007669"/>
    <property type="project" value="UniProtKB-KW"/>
</dbReference>
<evidence type="ECO:0000256" key="3">
    <source>
        <dbReference type="ARBA" id="ARBA00022723"/>
    </source>
</evidence>
<protein>
    <submittedName>
        <fullName evidence="10">Cytochrome P450</fullName>
    </submittedName>
</protein>
<dbReference type="InterPro" id="IPR017972">
    <property type="entry name" value="Cyt_P450_CS"/>
</dbReference>
<dbReference type="InterPro" id="IPR001128">
    <property type="entry name" value="Cyt_P450"/>
</dbReference>
<dbReference type="GO" id="GO:0016705">
    <property type="term" value="F:oxidoreductase activity, acting on paired donors, with incorporation or reduction of molecular oxygen"/>
    <property type="evidence" value="ECO:0007669"/>
    <property type="project" value="InterPro"/>
</dbReference>
<evidence type="ECO:0000256" key="7">
    <source>
        <dbReference type="PIRSR" id="PIRSR602401-1"/>
    </source>
</evidence>
<organism evidence="10 11">
    <name type="scientific">Burkholderia ubonensis</name>
    <dbReference type="NCBI Taxonomy" id="101571"/>
    <lineage>
        <taxon>Bacteria</taxon>
        <taxon>Pseudomonadati</taxon>
        <taxon>Pseudomonadota</taxon>
        <taxon>Betaproteobacteria</taxon>
        <taxon>Burkholderiales</taxon>
        <taxon>Burkholderiaceae</taxon>
        <taxon>Burkholderia</taxon>
        <taxon>Burkholderia cepacia complex</taxon>
    </lineage>
</organism>
<evidence type="ECO:0000313" key="10">
    <source>
        <dbReference type="EMBL" id="RQP75259.1"/>
    </source>
</evidence>
<dbReference type="PRINTS" id="PR00463">
    <property type="entry name" value="EP450I"/>
</dbReference>
<evidence type="ECO:0000313" key="11">
    <source>
        <dbReference type="Proteomes" id="UP000273734"/>
    </source>
</evidence>
<dbReference type="SUPFAM" id="SSF48264">
    <property type="entry name" value="Cytochrome P450"/>
    <property type="match status" value="1"/>
</dbReference>
<dbReference type="InterPro" id="IPR036396">
    <property type="entry name" value="Cyt_P450_sf"/>
</dbReference>
<keyword evidence="5 7" id="KW-0408">Iron</keyword>
<dbReference type="RefSeq" id="WP_095410531.1">
    <property type="nucleotide sequence ID" value="NZ_NQMX01000005.1"/>
</dbReference>
<dbReference type="Gene3D" id="1.10.630.10">
    <property type="entry name" value="Cytochrome P450"/>
    <property type="match status" value="1"/>
</dbReference>
<keyword evidence="3 7" id="KW-0479">Metal-binding</keyword>
<dbReference type="InterPro" id="IPR050196">
    <property type="entry name" value="Cytochrome_P450_Monoox"/>
</dbReference>
<dbReference type="EMBL" id="QTNY01000015">
    <property type="protein sequence ID" value="RQP75259.1"/>
    <property type="molecule type" value="Genomic_DNA"/>
</dbReference>
<dbReference type="PRINTS" id="PR00385">
    <property type="entry name" value="P450"/>
</dbReference>
<keyword evidence="2 7" id="KW-0349">Heme</keyword>
<dbReference type="Proteomes" id="UP000273734">
    <property type="component" value="Unassembled WGS sequence"/>
</dbReference>
<dbReference type="PROSITE" id="PS00086">
    <property type="entry name" value="CYTOCHROME_P450"/>
    <property type="match status" value="1"/>
</dbReference>
<proteinExistence type="inferred from homology"/>
<evidence type="ECO:0000256" key="6">
    <source>
        <dbReference type="ARBA" id="ARBA00023033"/>
    </source>
</evidence>
<accession>A0AB74D3N2</accession>
<evidence type="ECO:0000256" key="1">
    <source>
        <dbReference type="ARBA" id="ARBA00010617"/>
    </source>
</evidence>
<dbReference type="GO" id="GO:0020037">
    <property type="term" value="F:heme binding"/>
    <property type="evidence" value="ECO:0007669"/>
    <property type="project" value="InterPro"/>
</dbReference>
<dbReference type="GO" id="GO:0005506">
    <property type="term" value="F:iron ion binding"/>
    <property type="evidence" value="ECO:0007669"/>
    <property type="project" value="InterPro"/>
</dbReference>
<dbReference type="InterPro" id="IPR002401">
    <property type="entry name" value="Cyt_P450_E_grp-I"/>
</dbReference>
<dbReference type="Pfam" id="PF00067">
    <property type="entry name" value="p450"/>
    <property type="match status" value="1"/>
</dbReference>
<evidence type="ECO:0000256" key="5">
    <source>
        <dbReference type="ARBA" id="ARBA00023004"/>
    </source>
</evidence>
<evidence type="ECO:0000256" key="4">
    <source>
        <dbReference type="ARBA" id="ARBA00023002"/>
    </source>
</evidence>
<keyword evidence="4 8" id="KW-0560">Oxidoreductase</keyword>
<name>A0AB74D3N2_9BURK</name>
<evidence type="ECO:0000256" key="8">
    <source>
        <dbReference type="RuleBase" id="RU000461"/>
    </source>
</evidence>
<dbReference type="PANTHER" id="PTHR24291:SF50">
    <property type="entry name" value="BIFUNCTIONAL ALBAFLAVENONE MONOOXYGENASE_TERPENE SYNTHASE"/>
    <property type="match status" value="1"/>
</dbReference>
<dbReference type="AlphaFoldDB" id="A0AB74D3N2"/>
<comment type="caution">
    <text evidence="10">The sequence shown here is derived from an EMBL/GenBank/DDBJ whole genome shotgun (WGS) entry which is preliminary data.</text>
</comment>
<evidence type="ECO:0000256" key="2">
    <source>
        <dbReference type="ARBA" id="ARBA00022617"/>
    </source>
</evidence>
<comment type="cofactor">
    <cofactor evidence="7">
        <name>heme</name>
        <dbReference type="ChEBI" id="CHEBI:30413"/>
    </cofactor>
</comment>